<name>A0ABY2WVX9_9RHOB</name>
<dbReference type="RefSeq" id="WP_138842666.1">
    <property type="nucleotide sequence ID" value="NZ_VCPD01000004.1"/>
</dbReference>
<protein>
    <submittedName>
        <fullName evidence="2">Glycine zipper family protein</fullName>
    </submittedName>
</protein>
<proteinExistence type="predicted"/>
<keyword evidence="3" id="KW-1185">Reference proteome</keyword>
<reference evidence="2 3" key="1">
    <citation type="submission" date="2019-05" db="EMBL/GenBank/DDBJ databases">
        <title>Ruegeria sp. nov., isolated from tidal flat.</title>
        <authorList>
            <person name="Kim W."/>
        </authorList>
    </citation>
    <scope>NUCLEOTIDE SEQUENCE [LARGE SCALE GENOMIC DNA]</scope>
    <source>
        <strain evidence="2 3">CAU 1488</strain>
    </source>
</reference>
<feature type="signal peptide" evidence="1">
    <location>
        <begin position="1"/>
        <end position="26"/>
    </location>
</feature>
<dbReference type="EMBL" id="VCPD01000004">
    <property type="protein sequence ID" value="TMV06912.1"/>
    <property type="molecule type" value="Genomic_DNA"/>
</dbReference>
<accession>A0ABY2WVX9</accession>
<dbReference type="Proteomes" id="UP001193035">
    <property type="component" value="Unassembled WGS sequence"/>
</dbReference>
<gene>
    <name evidence="2" type="ORF">FGK63_12390</name>
</gene>
<organism evidence="2 3">
    <name type="scientific">Ruegeria sediminis</name>
    <dbReference type="NCBI Taxonomy" id="2583820"/>
    <lineage>
        <taxon>Bacteria</taxon>
        <taxon>Pseudomonadati</taxon>
        <taxon>Pseudomonadota</taxon>
        <taxon>Alphaproteobacteria</taxon>
        <taxon>Rhodobacterales</taxon>
        <taxon>Roseobacteraceae</taxon>
        <taxon>Ruegeria</taxon>
    </lineage>
</organism>
<keyword evidence="1" id="KW-0732">Signal</keyword>
<sequence length="123" mass="12187">MIRFPKISLVPLVCLVGACANSGANYQPVIDGPVGPNYNADLAQCQSLAASQPLADGKTAGSVAVGAGVGAATSAILDDGDNLGEAAAVGALGGLTSSAIQKNAQRESIVRNCMRGRGYNVVG</sequence>
<feature type="chain" id="PRO_5045896158" evidence="1">
    <location>
        <begin position="27"/>
        <end position="123"/>
    </location>
</feature>
<evidence type="ECO:0000313" key="2">
    <source>
        <dbReference type="EMBL" id="TMV06912.1"/>
    </source>
</evidence>
<evidence type="ECO:0000256" key="1">
    <source>
        <dbReference type="SAM" id="SignalP"/>
    </source>
</evidence>
<evidence type="ECO:0000313" key="3">
    <source>
        <dbReference type="Proteomes" id="UP001193035"/>
    </source>
</evidence>
<dbReference type="PROSITE" id="PS51257">
    <property type="entry name" value="PROKAR_LIPOPROTEIN"/>
    <property type="match status" value="1"/>
</dbReference>
<comment type="caution">
    <text evidence="2">The sequence shown here is derived from an EMBL/GenBank/DDBJ whole genome shotgun (WGS) entry which is preliminary data.</text>
</comment>